<dbReference type="EMBL" id="JADIME010000086">
    <property type="protein sequence ID" value="MBO8465976.1"/>
    <property type="molecule type" value="Genomic_DNA"/>
</dbReference>
<evidence type="ECO:0000313" key="3">
    <source>
        <dbReference type="EMBL" id="MBO8465976.1"/>
    </source>
</evidence>
<dbReference type="PANTHER" id="PTHR34039:SF1">
    <property type="entry name" value="UPF0102 PROTEIN YRAN"/>
    <property type="match status" value="1"/>
</dbReference>
<dbReference type="Pfam" id="PF02021">
    <property type="entry name" value="UPF0102"/>
    <property type="match status" value="1"/>
</dbReference>
<proteinExistence type="inferred from homology"/>
<dbReference type="InterPro" id="IPR003509">
    <property type="entry name" value="UPF0102_YraN-like"/>
</dbReference>
<dbReference type="SUPFAM" id="SSF52980">
    <property type="entry name" value="Restriction endonuclease-like"/>
    <property type="match status" value="1"/>
</dbReference>
<dbReference type="InterPro" id="IPR011856">
    <property type="entry name" value="tRNA_endonuc-like_dom_sf"/>
</dbReference>
<evidence type="ECO:0000313" key="4">
    <source>
        <dbReference type="Proteomes" id="UP000823597"/>
    </source>
</evidence>
<dbReference type="PANTHER" id="PTHR34039">
    <property type="entry name" value="UPF0102 PROTEIN YRAN"/>
    <property type="match status" value="1"/>
</dbReference>
<dbReference type="Gene3D" id="3.40.1350.10">
    <property type="match status" value="1"/>
</dbReference>
<comment type="similarity">
    <text evidence="1 2">Belongs to the UPF0102 family.</text>
</comment>
<organism evidence="3 4">
    <name type="scientific">Candidatus Merdivivens pullistercoris</name>
    <dbReference type="NCBI Taxonomy" id="2840873"/>
    <lineage>
        <taxon>Bacteria</taxon>
        <taxon>Pseudomonadati</taxon>
        <taxon>Bacteroidota</taxon>
        <taxon>Bacteroidia</taxon>
        <taxon>Bacteroidales</taxon>
        <taxon>Muribaculaceae</taxon>
        <taxon>Muribaculaceae incertae sedis</taxon>
        <taxon>Candidatus Merdivivens</taxon>
    </lineage>
</organism>
<dbReference type="AlphaFoldDB" id="A0A9D9NA40"/>
<dbReference type="InterPro" id="IPR011335">
    <property type="entry name" value="Restrct_endonuc-II-like"/>
</dbReference>
<evidence type="ECO:0000256" key="1">
    <source>
        <dbReference type="ARBA" id="ARBA00006738"/>
    </source>
</evidence>
<dbReference type="HAMAP" id="MF_00048">
    <property type="entry name" value="UPF0102"/>
    <property type="match status" value="1"/>
</dbReference>
<gene>
    <name evidence="3" type="ORF">IAB93_08300</name>
</gene>
<comment type="caution">
    <text evidence="3">The sequence shown here is derived from an EMBL/GenBank/DDBJ whole genome shotgun (WGS) entry which is preliminary data.</text>
</comment>
<sequence>MGSTGNRERSRAIRAESGATGVAGEDAAARYLCSLGHRILHRGWRSRHLEVDIVSHTQGCLHFVEVKTRSDRDFRPSDAVDGRKKRNLLNAARAYLASNPTMDEVHFDVVAVYFGADGGAIIEYMEEAFLPYF</sequence>
<name>A0A9D9NA40_9BACT</name>
<evidence type="ECO:0000256" key="2">
    <source>
        <dbReference type="HAMAP-Rule" id="MF_00048"/>
    </source>
</evidence>
<dbReference type="Proteomes" id="UP000823597">
    <property type="component" value="Unassembled WGS sequence"/>
</dbReference>
<reference evidence="3" key="1">
    <citation type="submission" date="2020-10" db="EMBL/GenBank/DDBJ databases">
        <authorList>
            <person name="Gilroy R."/>
        </authorList>
    </citation>
    <scope>NUCLEOTIDE SEQUENCE</scope>
    <source>
        <strain evidence="3">10037</strain>
    </source>
</reference>
<dbReference type="CDD" id="cd20736">
    <property type="entry name" value="PoNe_Nuclease"/>
    <property type="match status" value="1"/>
</dbReference>
<dbReference type="GO" id="GO:0003676">
    <property type="term" value="F:nucleic acid binding"/>
    <property type="evidence" value="ECO:0007669"/>
    <property type="project" value="InterPro"/>
</dbReference>
<protein>
    <recommendedName>
        <fullName evidence="2">UPF0102 protein IAB93_08300</fullName>
    </recommendedName>
</protein>
<accession>A0A9D9NA40</accession>
<reference evidence="3" key="2">
    <citation type="journal article" date="2021" name="PeerJ">
        <title>Extensive microbial diversity within the chicken gut microbiome revealed by metagenomics and culture.</title>
        <authorList>
            <person name="Gilroy R."/>
            <person name="Ravi A."/>
            <person name="Getino M."/>
            <person name="Pursley I."/>
            <person name="Horton D.L."/>
            <person name="Alikhan N.F."/>
            <person name="Baker D."/>
            <person name="Gharbi K."/>
            <person name="Hall N."/>
            <person name="Watson M."/>
            <person name="Adriaenssens E.M."/>
            <person name="Foster-Nyarko E."/>
            <person name="Jarju S."/>
            <person name="Secka A."/>
            <person name="Antonio M."/>
            <person name="Oren A."/>
            <person name="Chaudhuri R.R."/>
            <person name="La Ragione R."/>
            <person name="Hildebrand F."/>
            <person name="Pallen M.J."/>
        </authorList>
    </citation>
    <scope>NUCLEOTIDE SEQUENCE</scope>
    <source>
        <strain evidence="3">10037</strain>
    </source>
</reference>